<evidence type="ECO:0000313" key="1">
    <source>
        <dbReference type="EMBL" id="QEH33959.1"/>
    </source>
</evidence>
<proteinExistence type="predicted"/>
<accession>A0A5B9W113</accession>
<protein>
    <submittedName>
        <fullName evidence="1">Uncharacterized protein</fullName>
    </submittedName>
</protein>
<reference evidence="1 2" key="1">
    <citation type="submission" date="2019-08" db="EMBL/GenBank/DDBJ databases">
        <title>Deep-cultivation of Planctomycetes and their phenomic and genomic characterization uncovers novel biology.</title>
        <authorList>
            <person name="Wiegand S."/>
            <person name="Jogler M."/>
            <person name="Boedeker C."/>
            <person name="Pinto D."/>
            <person name="Vollmers J."/>
            <person name="Rivas-Marin E."/>
            <person name="Kohn T."/>
            <person name="Peeters S.H."/>
            <person name="Heuer A."/>
            <person name="Rast P."/>
            <person name="Oberbeckmann S."/>
            <person name="Bunk B."/>
            <person name="Jeske O."/>
            <person name="Meyerdierks A."/>
            <person name="Storesund J.E."/>
            <person name="Kallscheuer N."/>
            <person name="Luecker S."/>
            <person name="Lage O.M."/>
            <person name="Pohl T."/>
            <person name="Merkel B.J."/>
            <person name="Hornburger P."/>
            <person name="Mueller R.-W."/>
            <person name="Bruemmer F."/>
            <person name="Labrenz M."/>
            <person name="Spormann A.M."/>
            <person name="Op den Camp H."/>
            <person name="Overmann J."/>
            <person name="Amann R."/>
            <person name="Jetten M.S.M."/>
            <person name="Mascher T."/>
            <person name="Medema M.H."/>
            <person name="Devos D.P."/>
            <person name="Kaster A.-K."/>
            <person name="Ovreas L."/>
            <person name="Rohde M."/>
            <person name="Galperin M.Y."/>
            <person name="Jogler C."/>
        </authorList>
    </citation>
    <scope>NUCLEOTIDE SEQUENCE [LARGE SCALE GENOMIC DNA]</scope>
    <source>
        <strain evidence="1 2">OJF2</strain>
    </source>
</reference>
<name>A0A5B9W113_9BACT</name>
<dbReference type="Proteomes" id="UP000324233">
    <property type="component" value="Chromosome"/>
</dbReference>
<organism evidence="1 2">
    <name type="scientific">Aquisphaera giovannonii</name>
    <dbReference type="NCBI Taxonomy" id="406548"/>
    <lineage>
        <taxon>Bacteria</taxon>
        <taxon>Pseudomonadati</taxon>
        <taxon>Planctomycetota</taxon>
        <taxon>Planctomycetia</taxon>
        <taxon>Isosphaerales</taxon>
        <taxon>Isosphaeraceae</taxon>
        <taxon>Aquisphaera</taxon>
    </lineage>
</organism>
<evidence type="ECO:0000313" key="2">
    <source>
        <dbReference type="Proteomes" id="UP000324233"/>
    </source>
</evidence>
<gene>
    <name evidence="1" type="ORF">OJF2_24920</name>
</gene>
<dbReference type="KEGG" id="agv:OJF2_24920"/>
<keyword evidence="2" id="KW-1185">Reference proteome</keyword>
<dbReference type="RefSeq" id="WP_148593951.1">
    <property type="nucleotide sequence ID" value="NZ_CP042997.1"/>
</dbReference>
<dbReference type="AlphaFoldDB" id="A0A5B9W113"/>
<dbReference type="EMBL" id="CP042997">
    <property type="protein sequence ID" value="QEH33959.1"/>
    <property type="molecule type" value="Genomic_DNA"/>
</dbReference>
<sequence length="74" mass="7857">MSTASCKLAAAIPADDPHGSINEASRRYGVPTKAIKALIQLRQVSVRKLPGCRPVIRFSDVARAIEAATQGRVA</sequence>